<proteinExistence type="predicted"/>
<keyword evidence="3" id="KW-1185">Reference proteome</keyword>
<sequence length="151" mass="17510">MGASGVPALGVAHARPGYLRIYLAARALIDVLLKHEYRQYRDHQFEVKARHKQSQISVQESGLEKSFECIRIESGVSEIENKWWIIQFPAPFTPNRGFWNKYFECQIRPESNPTRMKIKNCWNPASSAARSQNTDFQQISEGHNRIESQIF</sequence>
<comment type="caution">
    <text evidence="1">The sequence shown here is derived from an EMBL/GenBank/DDBJ whole genome shotgun (WGS) entry which is preliminary data.</text>
</comment>
<dbReference type="EMBL" id="CAXDID020000037">
    <property type="protein sequence ID" value="CAL5998001.1"/>
    <property type="molecule type" value="Genomic_DNA"/>
</dbReference>
<organism evidence="1 3">
    <name type="scientific">Hexamita inflata</name>
    <dbReference type="NCBI Taxonomy" id="28002"/>
    <lineage>
        <taxon>Eukaryota</taxon>
        <taxon>Metamonada</taxon>
        <taxon>Diplomonadida</taxon>
        <taxon>Hexamitidae</taxon>
        <taxon>Hexamitinae</taxon>
        <taxon>Hexamita</taxon>
    </lineage>
</organism>
<evidence type="ECO:0000313" key="2">
    <source>
        <dbReference type="EMBL" id="CAL5998001.1"/>
    </source>
</evidence>
<protein>
    <submittedName>
        <fullName evidence="1">Hypothetical_protein</fullName>
    </submittedName>
</protein>
<dbReference type="Proteomes" id="UP001642409">
    <property type="component" value="Unassembled WGS sequence"/>
</dbReference>
<evidence type="ECO:0000313" key="3">
    <source>
        <dbReference type="Proteomes" id="UP001642409"/>
    </source>
</evidence>
<gene>
    <name evidence="1" type="ORF">HINF_LOCUS15519</name>
    <name evidence="2" type="ORF">HINF_LOCUS15523</name>
</gene>
<reference evidence="1 3" key="1">
    <citation type="submission" date="2024-07" db="EMBL/GenBank/DDBJ databases">
        <authorList>
            <person name="Akdeniz Z."/>
        </authorList>
    </citation>
    <scope>NUCLEOTIDE SEQUENCE [LARGE SCALE GENOMIC DNA]</scope>
</reference>
<name>A0ABP1HSW5_9EUKA</name>
<dbReference type="EMBL" id="CAXDID020000037">
    <property type="protein sequence ID" value="CAL5997993.1"/>
    <property type="molecule type" value="Genomic_DNA"/>
</dbReference>
<accession>A0ABP1HSW5</accession>
<evidence type="ECO:0000313" key="1">
    <source>
        <dbReference type="EMBL" id="CAL5997993.1"/>
    </source>
</evidence>